<feature type="transmembrane region" description="Helical" evidence="2">
    <location>
        <begin position="144"/>
        <end position="165"/>
    </location>
</feature>
<dbReference type="EMBL" id="UYSL01019769">
    <property type="protein sequence ID" value="VDL69573.1"/>
    <property type="molecule type" value="Genomic_DNA"/>
</dbReference>
<dbReference type="PANTHER" id="PTHR13167:SF25">
    <property type="entry name" value="PIEZO-TYPE MECHANOSENSITIVE ION CHANNEL COMPONENT"/>
    <property type="match status" value="1"/>
</dbReference>
<dbReference type="OMA" id="WATIPVH"/>
<dbReference type="InterPro" id="IPR027272">
    <property type="entry name" value="Piezo"/>
</dbReference>
<dbReference type="InterPro" id="IPR056769">
    <property type="entry name" value="Piezo_TM1-24"/>
</dbReference>
<dbReference type="GO" id="GO:0050982">
    <property type="term" value="P:detection of mechanical stimulus"/>
    <property type="evidence" value="ECO:0007669"/>
    <property type="project" value="TreeGrafter"/>
</dbReference>
<gene>
    <name evidence="4" type="ORF">NBR_LOCUS5984</name>
</gene>
<dbReference type="GO" id="GO:0042391">
    <property type="term" value="P:regulation of membrane potential"/>
    <property type="evidence" value="ECO:0007669"/>
    <property type="project" value="TreeGrafter"/>
</dbReference>
<protein>
    <submittedName>
        <fullName evidence="6">Piezo-type mechanosensitive ion channel component</fullName>
    </submittedName>
</protein>
<feature type="transmembrane region" description="Helical" evidence="2">
    <location>
        <begin position="394"/>
        <end position="416"/>
    </location>
</feature>
<feature type="transmembrane region" description="Helical" evidence="2">
    <location>
        <begin position="436"/>
        <end position="457"/>
    </location>
</feature>
<evidence type="ECO:0000256" key="2">
    <source>
        <dbReference type="SAM" id="Phobius"/>
    </source>
</evidence>
<keyword evidence="2" id="KW-1133">Transmembrane helix</keyword>
<dbReference type="STRING" id="27835.A0A158QWY7"/>
<dbReference type="AlphaFoldDB" id="A0A158QWY7"/>
<evidence type="ECO:0000313" key="4">
    <source>
        <dbReference type="EMBL" id="VDL69573.1"/>
    </source>
</evidence>
<reference evidence="4 5" key="2">
    <citation type="submission" date="2018-11" db="EMBL/GenBank/DDBJ databases">
        <authorList>
            <consortium name="Pathogen Informatics"/>
        </authorList>
    </citation>
    <scope>NUCLEOTIDE SEQUENCE [LARGE SCALE GENOMIC DNA]</scope>
</reference>
<name>A0A158QWY7_NIPBR</name>
<feature type="transmembrane region" description="Helical" evidence="2">
    <location>
        <begin position="205"/>
        <end position="223"/>
    </location>
</feature>
<reference evidence="6" key="1">
    <citation type="submission" date="2016-04" db="UniProtKB">
        <authorList>
            <consortium name="WormBaseParasite"/>
        </authorList>
    </citation>
    <scope>IDENTIFICATION</scope>
</reference>
<feature type="compositionally biased region" description="Basic and acidic residues" evidence="1">
    <location>
        <begin position="674"/>
        <end position="684"/>
    </location>
</feature>
<dbReference type="WBParaSite" id="NBR_0000598301-mRNA-1">
    <property type="protein sequence ID" value="NBR_0000598301-mRNA-1"/>
    <property type="gene ID" value="NBR_0000598301"/>
</dbReference>
<feature type="domain" description="Piezo TM1-24" evidence="3">
    <location>
        <begin position="262"/>
        <end position="649"/>
    </location>
</feature>
<feature type="transmembrane region" description="Helical" evidence="2">
    <location>
        <begin position="510"/>
        <end position="531"/>
    </location>
</feature>
<dbReference type="GO" id="GO:0005261">
    <property type="term" value="F:monoatomic cation channel activity"/>
    <property type="evidence" value="ECO:0007669"/>
    <property type="project" value="TreeGrafter"/>
</dbReference>
<proteinExistence type="predicted"/>
<feature type="transmembrane region" description="Helical" evidence="2">
    <location>
        <begin position="623"/>
        <end position="644"/>
    </location>
</feature>
<organism evidence="6">
    <name type="scientific">Nippostrongylus brasiliensis</name>
    <name type="common">Rat hookworm</name>
    <dbReference type="NCBI Taxonomy" id="27835"/>
    <lineage>
        <taxon>Eukaryota</taxon>
        <taxon>Metazoa</taxon>
        <taxon>Ecdysozoa</taxon>
        <taxon>Nematoda</taxon>
        <taxon>Chromadorea</taxon>
        <taxon>Rhabditida</taxon>
        <taxon>Rhabditina</taxon>
        <taxon>Rhabditomorpha</taxon>
        <taxon>Strongyloidea</taxon>
        <taxon>Heligmosomidae</taxon>
        <taxon>Nippostrongylus</taxon>
    </lineage>
</organism>
<keyword evidence="2" id="KW-0812">Transmembrane</keyword>
<evidence type="ECO:0000259" key="3">
    <source>
        <dbReference type="Pfam" id="PF24871"/>
    </source>
</evidence>
<feature type="transmembrane region" description="Helical" evidence="2">
    <location>
        <begin position="566"/>
        <end position="586"/>
    </location>
</feature>
<evidence type="ECO:0000313" key="5">
    <source>
        <dbReference type="Proteomes" id="UP000271162"/>
    </source>
</evidence>
<feature type="transmembrane region" description="Helical" evidence="2">
    <location>
        <begin position="229"/>
        <end position="246"/>
    </location>
</feature>
<dbReference type="GO" id="GO:0071260">
    <property type="term" value="P:cellular response to mechanical stimulus"/>
    <property type="evidence" value="ECO:0007669"/>
    <property type="project" value="TreeGrafter"/>
</dbReference>
<keyword evidence="5" id="KW-1185">Reference proteome</keyword>
<dbReference type="GO" id="GO:0008381">
    <property type="term" value="F:mechanosensitive monoatomic ion channel activity"/>
    <property type="evidence" value="ECO:0007669"/>
    <property type="project" value="InterPro"/>
</dbReference>
<feature type="transmembrane region" description="Helical" evidence="2">
    <location>
        <begin position="537"/>
        <end position="554"/>
    </location>
</feature>
<evidence type="ECO:0000313" key="6">
    <source>
        <dbReference type="WBParaSite" id="NBR_0000598301-mRNA-1"/>
    </source>
</evidence>
<sequence length="684" mass="78088">MIVSPFVKYVFYRGVLPLSLLFAAFLRPCFLSVVYLIFALISPVLPGIHPAYPLPGSIRAYSWLCFLYCLLTTASMTAYQTYSFVTMPLEKRYVQRCNDWDMRWFRYVGLVSCFLVDFDRYYSGDTALTELQFHGGDAFESAKSILPEIVAFFASLTSAIVVAVLSHRTDNLDVVGNVRPVRMPNEPVSDNKSSTTSLVIALKRFSNFAIIMMSALVGCIQPSVLNFTYFMAFLLVTTWWALYKPLRHSSYNKIKQVFYHLLMLQLLWTFHGSRNYIDENDDGSSIHEELLNTNEDDGGDQRGQAIPLRKITSQVVDRKKLEQLFGENNPAAAASKGMVAIIAFALYHSYTFALLAMMTWALLYHSIFGLILLLVACILWMFKDSRGASFAMAPTLTIYIEFLLLTQYACSLNLTPKELLMPTWMNMVGFTIAPNMWAAFITIVVKLLLSLPVFLLLRLSIRETFYETLTDHERIRRLQGYGTFRGSGEPASNSQRNPGGTDIAADFVQWLSLQFTKVSIFFVAFVLLLVACQAHPVLYTIGFFCIWSLLIVYFKTSFAFFCRIAYPFWLSLIIYTSVVIISLYVYQFPHFPQIWTQWTGLDKRWNDDIGLINYSNVGESGTLFVRLFTPISLFVVAMLQLKFFHEPWLSMVRRGAPDEGAPDGTQLSGANKPSRWDQLFEQRR</sequence>
<dbReference type="Proteomes" id="UP000271162">
    <property type="component" value="Unassembled WGS sequence"/>
</dbReference>
<dbReference type="PANTHER" id="PTHR13167">
    <property type="entry name" value="PIEZO-TYPE MECHANOSENSITIVE ION CHANNEL COMPONENT"/>
    <property type="match status" value="1"/>
</dbReference>
<feature type="transmembrane region" description="Helical" evidence="2">
    <location>
        <begin position="362"/>
        <end position="382"/>
    </location>
</feature>
<feature type="transmembrane region" description="Helical" evidence="2">
    <location>
        <begin position="337"/>
        <end position="356"/>
    </location>
</feature>
<accession>A0A158QWY7</accession>
<feature type="region of interest" description="Disordered" evidence="1">
    <location>
        <begin position="657"/>
        <end position="684"/>
    </location>
</feature>
<feature type="transmembrane region" description="Helical" evidence="2">
    <location>
        <begin position="61"/>
        <end position="84"/>
    </location>
</feature>
<dbReference type="Pfam" id="PF24871">
    <property type="entry name" value="Piezo_TM1-24"/>
    <property type="match status" value="1"/>
</dbReference>
<keyword evidence="2" id="KW-0472">Membrane</keyword>
<evidence type="ECO:0000256" key="1">
    <source>
        <dbReference type="SAM" id="MobiDB-lite"/>
    </source>
</evidence>
<dbReference type="GO" id="GO:0005886">
    <property type="term" value="C:plasma membrane"/>
    <property type="evidence" value="ECO:0007669"/>
    <property type="project" value="TreeGrafter"/>
</dbReference>